<keyword evidence="2" id="KW-0732">Signal</keyword>
<keyword evidence="4" id="KW-1185">Reference proteome</keyword>
<evidence type="ECO:0000313" key="4">
    <source>
        <dbReference type="Proteomes" id="UP000503447"/>
    </source>
</evidence>
<protein>
    <recommendedName>
        <fullName evidence="5">DUF3352 domain-containing protein</fullName>
    </recommendedName>
</protein>
<name>A0A6M5YKN1_9BACT</name>
<proteinExistence type="predicted"/>
<evidence type="ECO:0000256" key="2">
    <source>
        <dbReference type="SAM" id="SignalP"/>
    </source>
</evidence>
<evidence type="ECO:0008006" key="5">
    <source>
        <dbReference type="Google" id="ProtNLM"/>
    </source>
</evidence>
<reference evidence="4" key="1">
    <citation type="submission" date="2020-05" db="EMBL/GenBank/DDBJ databases">
        <title>Frigoriglobus tundricola gen. nov., sp. nov., a psychrotolerant cellulolytic planctomycete of the family Gemmataceae with two divergent copies of 16S rRNA gene.</title>
        <authorList>
            <person name="Kulichevskaya I.S."/>
            <person name="Ivanova A.A."/>
            <person name="Naumoff D.G."/>
            <person name="Beletsky A.V."/>
            <person name="Rijpstra W.I.C."/>
            <person name="Sinninghe Damste J.S."/>
            <person name="Mardanov A.V."/>
            <person name="Ravin N.V."/>
            <person name="Dedysh S.N."/>
        </authorList>
    </citation>
    <scope>NUCLEOTIDE SEQUENCE [LARGE SCALE GENOMIC DNA]</scope>
    <source>
        <strain evidence="4">PL17</strain>
    </source>
</reference>
<evidence type="ECO:0000256" key="1">
    <source>
        <dbReference type="SAM" id="MobiDB-lite"/>
    </source>
</evidence>
<feature type="region of interest" description="Disordered" evidence="1">
    <location>
        <begin position="25"/>
        <end position="57"/>
    </location>
</feature>
<organism evidence="3 4">
    <name type="scientific">Frigoriglobus tundricola</name>
    <dbReference type="NCBI Taxonomy" id="2774151"/>
    <lineage>
        <taxon>Bacteria</taxon>
        <taxon>Pseudomonadati</taxon>
        <taxon>Planctomycetota</taxon>
        <taxon>Planctomycetia</taxon>
        <taxon>Gemmatales</taxon>
        <taxon>Gemmataceae</taxon>
        <taxon>Frigoriglobus</taxon>
    </lineage>
</organism>
<feature type="signal peptide" evidence="2">
    <location>
        <begin position="1"/>
        <end position="21"/>
    </location>
</feature>
<dbReference type="Proteomes" id="UP000503447">
    <property type="component" value="Chromosome"/>
</dbReference>
<gene>
    <name evidence="3" type="ORF">FTUN_2098</name>
</gene>
<sequence length="679" mass="72242">MPRSFALALVALALASPAFVAAPPVPRDPPAKPGFTAAPRDQAPAKPGGAGGAWAEAPERLLPPSTQLYLRWDGLTAHPDAYQKSIWGGIMAGPTGDNIRALVARAPKLLGASVLADPLLDGKSPAELKANLTDLKATEKLIGLLTDKGALVAAEVREPAPTLKGVGQALGGLVGGKLPGAEAIIPDAQMTVIVPDVGDRADVIYGSLRLLFRKVEEKIEPFEAGGRKGFRLNLPSDGPVHPHVAWWVEGKHFVFYTGTRKPADVIAEMATNATKGGLTGHPLFQRCIRTGEFESVTRGFVDTGKMMDLAKGLAGPFVPGLKERLDGTGLAGVKAVVFASGFDGKESRALYEIDVPGERKGLTKVLKNVPLGVADLPPMPPDVSRFSALRVDPAATYDAGLGVIDLLAMNAEFGVEDDAKKNVAAAIKARKAYLMRETDKFLGISVTDDLLPYLGDRVVTFQSPTEGLQVFGTVVCISVKDADKVRIAADRVQRAIEAIASSPVKVRKKTLKGVEYREFYSRGFGFITPTYAVVGDWLVVAGHPQMVQGVILRSKGDLEKWAPDAATAKRLAKMPTDGCGLQYCDPKSSIGNLCCIGPLALGTLGLRNQFTEQNETDFNPIDMGVVPNAHELGRHLFPNLTITRDDGKTIRIEVNESFSLPLEAVGAEPFAFALLTAAF</sequence>
<feature type="chain" id="PRO_5026669129" description="DUF3352 domain-containing protein" evidence="2">
    <location>
        <begin position="22"/>
        <end position="679"/>
    </location>
</feature>
<dbReference type="EMBL" id="CP053452">
    <property type="protein sequence ID" value="QJW94577.1"/>
    <property type="molecule type" value="Genomic_DNA"/>
</dbReference>
<dbReference type="AlphaFoldDB" id="A0A6M5YKN1"/>
<evidence type="ECO:0000313" key="3">
    <source>
        <dbReference type="EMBL" id="QJW94577.1"/>
    </source>
</evidence>
<dbReference type="RefSeq" id="WP_171470543.1">
    <property type="nucleotide sequence ID" value="NZ_CP053452.2"/>
</dbReference>
<dbReference type="KEGG" id="ftj:FTUN_2098"/>
<accession>A0A6M5YKN1</accession>